<dbReference type="EMBL" id="SDMP01000011">
    <property type="protein sequence ID" value="RYR32039.1"/>
    <property type="molecule type" value="Genomic_DNA"/>
</dbReference>
<comment type="caution">
    <text evidence="1">The sequence shown here is derived from an EMBL/GenBank/DDBJ whole genome shotgun (WGS) entry which is preliminary data.</text>
</comment>
<proteinExistence type="predicted"/>
<sequence>MSFNKSRHYHAKYSEEYADSHPLKERDAGFFSHWQPESHTQHEENIVRCSWDLEVGVANSSI</sequence>
<evidence type="ECO:0000313" key="2">
    <source>
        <dbReference type="Proteomes" id="UP000289738"/>
    </source>
</evidence>
<reference evidence="1 2" key="1">
    <citation type="submission" date="2019-01" db="EMBL/GenBank/DDBJ databases">
        <title>Sequencing of cultivated peanut Arachis hypogaea provides insights into genome evolution and oil improvement.</title>
        <authorList>
            <person name="Chen X."/>
        </authorList>
    </citation>
    <scope>NUCLEOTIDE SEQUENCE [LARGE SCALE GENOMIC DNA]</scope>
    <source>
        <strain evidence="2">cv. Fuhuasheng</strain>
        <tissue evidence="1">Leaves</tissue>
    </source>
</reference>
<dbReference type="Proteomes" id="UP000289738">
    <property type="component" value="Chromosome B01"/>
</dbReference>
<gene>
    <name evidence="1" type="ORF">Ahy_B01g057024</name>
</gene>
<keyword evidence="2" id="KW-1185">Reference proteome</keyword>
<dbReference type="AlphaFoldDB" id="A0A445B042"/>
<accession>A0A445B042</accession>
<evidence type="ECO:0000313" key="1">
    <source>
        <dbReference type="EMBL" id="RYR32039.1"/>
    </source>
</evidence>
<name>A0A445B042_ARAHY</name>
<protein>
    <submittedName>
        <fullName evidence="1">Uncharacterized protein</fullName>
    </submittedName>
</protein>
<organism evidence="1 2">
    <name type="scientific">Arachis hypogaea</name>
    <name type="common">Peanut</name>
    <dbReference type="NCBI Taxonomy" id="3818"/>
    <lineage>
        <taxon>Eukaryota</taxon>
        <taxon>Viridiplantae</taxon>
        <taxon>Streptophyta</taxon>
        <taxon>Embryophyta</taxon>
        <taxon>Tracheophyta</taxon>
        <taxon>Spermatophyta</taxon>
        <taxon>Magnoliopsida</taxon>
        <taxon>eudicotyledons</taxon>
        <taxon>Gunneridae</taxon>
        <taxon>Pentapetalae</taxon>
        <taxon>rosids</taxon>
        <taxon>fabids</taxon>
        <taxon>Fabales</taxon>
        <taxon>Fabaceae</taxon>
        <taxon>Papilionoideae</taxon>
        <taxon>50 kb inversion clade</taxon>
        <taxon>dalbergioids sensu lato</taxon>
        <taxon>Dalbergieae</taxon>
        <taxon>Pterocarpus clade</taxon>
        <taxon>Arachis</taxon>
    </lineage>
</organism>